<reference evidence="2" key="1">
    <citation type="submission" date="2025-08" db="UniProtKB">
        <authorList>
            <consortium name="Ensembl"/>
        </authorList>
    </citation>
    <scope>IDENTIFICATION</scope>
</reference>
<keyword evidence="1" id="KW-0812">Transmembrane</keyword>
<dbReference type="Proteomes" id="UP000264820">
    <property type="component" value="Unplaced"/>
</dbReference>
<feature type="transmembrane region" description="Helical" evidence="1">
    <location>
        <begin position="20"/>
        <end position="42"/>
    </location>
</feature>
<evidence type="ECO:0000313" key="3">
    <source>
        <dbReference type="Proteomes" id="UP000264820"/>
    </source>
</evidence>
<keyword evidence="1" id="KW-1133">Transmembrane helix</keyword>
<dbReference type="GeneTree" id="ENSGT00940000174630"/>
<dbReference type="OMA" id="HMLPRNL"/>
<keyword evidence="1" id="KW-0472">Membrane</keyword>
<protein>
    <submittedName>
        <fullName evidence="2">Uncharacterized protein</fullName>
    </submittedName>
</protein>
<evidence type="ECO:0000256" key="1">
    <source>
        <dbReference type="SAM" id="Phobius"/>
    </source>
</evidence>
<organism evidence="2 3">
    <name type="scientific">Hippocampus comes</name>
    <name type="common">Tiger tail seahorse</name>
    <dbReference type="NCBI Taxonomy" id="109280"/>
    <lineage>
        <taxon>Eukaryota</taxon>
        <taxon>Metazoa</taxon>
        <taxon>Chordata</taxon>
        <taxon>Craniata</taxon>
        <taxon>Vertebrata</taxon>
        <taxon>Euteleostomi</taxon>
        <taxon>Actinopterygii</taxon>
        <taxon>Neopterygii</taxon>
        <taxon>Teleostei</taxon>
        <taxon>Neoteleostei</taxon>
        <taxon>Acanthomorphata</taxon>
        <taxon>Syngnathiaria</taxon>
        <taxon>Syngnathiformes</taxon>
        <taxon>Syngnathoidei</taxon>
        <taxon>Syngnathidae</taxon>
        <taxon>Hippocampus</taxon>
    </lineage>
</organism>
<evidence type="ECO:0000313" key="2">
    <source>
        <dbReference type="Ensembl" id="ENSHCOP00000021724.1"/>
    </source>
</evidence>
<dbReference type="AlphaFoldDB" id="A0A3Q2YUL7"/>
<name>A0A3Q2YUL7_HIPCM</name>
<reference evidence="2" key="2">
    <citation type="submission" date="2025-09" db="UniProtKB">
        <authorList>
            <consortium name="Ensembl"/>
        </authorList>
    </citation>
    <scope>IDENTIFICATION</scope>
</reference>
<proteinExistence type="predicted"/>
<sequence>IEPAGSARGLAAHLFEIDALVGGAAVQTQIQVLVVVVVVVLLHRAHHLLGHAHGEGQVAAHLPDHHGGADVASLNLHVLSGNLFDDAQGVGAVALAAVLGAVGEGGGELVRLGVIHLLVHALLEVLEDDCQLQTTRRKKKAVTRRSFSEQVLRCRIFHTKSRTGL</sequence>
<dbReference type="Ensembl" id="ENSHCOT00000002890.1">
    <property type="protein sequence ID" value="ENSHCOP00000021724.1"/>
    <property type="gene ID" value="ENSHCOG00000008779.1"/>
</dbReference>
<keyword evidence="3" id="KW-1185">Reference proteome</keyword>
<accession>A0A3Q2YUL7</accession>